<protein>
    <submittedName>
        <fullName evidence="2">Ab hydrolase superfamily yisy</fullName>
    </submittedName>
</protein>
<dbReference type="PANTHER" id="PTHR43194">
    <property type="entry name" value="HYDROLASE ALPHA/BETA FOLD FAMILY"/>
    <property type="match status" value="1"/>
</dbReference>
<proteinExistence type="predicted"/>
<organism evidence="2 3">
    <name type="scientific">Fusarium albosuccineum</name>
    <dbReference type="NCBI Taxonomy" id="1237068"/>
    <lineage>
        <taxon>Eukaryota</taxon>
        <taxon>Fungi</taxon>
        <taxon>Dikarya</taxon>
        <taxon>Ascomycota</taxon>
        <taxon>Pezizomycotina</taxon>
        <taxon>Sordariomycetes</taxon>
        <taxon>Hypocreomycetidae</taxon>
        <taxon>Hypocreales</taxon>
        <taxon>Nectriaceae</taxon>
        <taxon>Fusarium</taxon>
        <taxon>Fusarium decemcellulare species complex</taxon>
    </lineage>
</organism>
<gene>
    <name evidence="2" type="ORF">FALBO_10470</name>
</gene>
<dbReference type="PANTHER" id="PTHR43194:SF2">
    <property type="entry name" value="PEROXISOMAL MEMBRANE PROTEIN LPX1"/>
    <property type="match status" value="1"/>
</dbReference>
<dbReference type="AlphaFoldDB" id="A0A8H4L6X1"/>
<dbReference type="SUPFAM" id="SSF53474">
    <property type="entry name" value="alpha/beta-Hydrolases"/>
    <property type="match status" value="1"/>
</dbReference>
<evidence type="ECO:0000313" key="3">
    <source>
        <dbReference type="Proteomes" id="UP000554235"/>
    </source>
</evidence>
<dbReference type="Proteomes" id="UP000554235">
    <property type="component" value="Unassembled WGS sequence"/>
</dbReference>
<evidence type="ECO:0000313" key="2">
    <source>
        <dbReference type="EMBL" id="KAF4462710.1"/>
    </source>
</evidence>
<dbReference type="EMBL" id="JAADYS010001492">
    <property type="protein sequence ID" value="KAF4462710.1"/>
    <property type="molecule type" value="Genomic_DNA"/>
</dbReference>
<dbReference type="InterPro" id="IPR000639">
    <property type="entry name" value="Epox_hydrolase-like"/>
</dbReference>
<comment type="caution">
    <text evidence="2">The sequence shown here is derived from an EMBL/GenBank/DDBJ whole genome shotgun (WGS) entry which is preliminary data.</text>
</comment>
<dbReference type="InterPro" id="IPR029058">
    <property type="entry name" value="AB_hydrolase_fold"/>
</dbReference>
<dbReference type="GO" id="GO:0016787">
    <property type="term" value="F:hydrolase activity"/>
    <property type="evidence" value="ECO:0007669"/>
    <property type="project" value="UniProtKB-KW"/>
</dbReference>
<dbReference type="InterPro" id="IPR050228">
    <property type="entry name" value="Carboxylesterase_BioH"/>
</dbReference>
<dbReference type="Gene3D" id="3.40.50.1820">
    <property type="entry name" value="alpha/beta hydrolase"/>
    <property type="match status" value="1"/>
</dbReference>
<evidence type="ECO:0000259" key="1">
    <source>
        <dbReference type="Pfam" id="PF12697"/>
    </source>
</evidence>
<dbReference type="Pfam" id="PF12697">
    <property type="entry name" value="Abhydrolase_6"/>
    <property type="match status" value="1"/>
</dbReference>
<feature type="domain" description="AB hydrolase-1" evidence="1">
    <location>
        <begin position="24"/>
        <end position="253"/>
    </location>
</feature>
<accession>A0A8H4L6X1</accession>
<dbReference type="InterPro" id="IPR000073">
    <property type="entry name" value="AB_hydrolase_1"/>
</dbReference>
<dbReference type="OrthoDB" id="408373at2759"/>
<reference evidence="2 3" key="1">
    <citation type="submission" date="2020-01" db="EMBL/GenBank/DDBJ databases">
        <title>Identification and distribution of gene clusters putatively required for synthesis of sphingolipid metabolism inhibitors in phylogenetically diverse species of the filamentous fungus Fusarium.</title>
        <authorList>
            <person name="Kim H.-S."/>
            <person name="Busman M."/>
            <person name="Brown D.W."/>
            <person name="Divon H."/>
            <person name="Uhlig S."/>
            <person name="Proctor R.H."/>
        </authorList>
    </citation>
    <scope>NUCLEOTIDE SEQUENCE [LARGE SCALE GENOMIC DNA]</scope>
    <source>
        <strain evidence="2 3">NRRL 20459</strain>
    </source>
</reference>
<dbReference type="PRINTS" id="PR00412">
    <property type="entry name" value="EPOXHYDRLASE"/>
</dbReference>
<name>A0A8H4L6X1_9HYPO</name>
<keyword evidence="3" id="KW-1185">Reference proteome</keyword>
<keyword evidence="2" id="KW-0378">Hydrolase</keyword>
<sequence>MTLTFIETDGGKLAVDVAGEGPLIICSPGMGDFRDAYEPLAIALRNSGFRVAMVDLRGHGDSSTTFNRYGDEASADDLLTLIDHFGGGPAVLMGASLSGAAAAIATGSRPDKVAGLVLIGAFLRNGVGKFVASLFRLSMRQPLGPIIWHSYAAKLWPGLGDKAKERADRSVEMLKRPGHWKAFHATLSTDHAVVAPYLSKVKCPVLVVIGDADPDWSDPLAEAEWIASNFRDVETVPVNGAGHAPMLEKPDVVTPAISQFLDRIQASGGFNLSNVCP</sequence>